<dbReference type="PANTHER" id="PTHR37423:SF2">
    <property type="entry name" value="MEMBRANE-BOUND LYTIC MUREIN TRANSGLYCOSYLASE C"/>
    <property type="match status" value="1"/>
</dbReference>
<evidence type="ECO:0000313" key="3">
    <source>
        <dbReference type="Proteomes" id="UP000886743"/>
    </source>
</evidence>
<dbReference type="InterPro" id="IPR008258">
    <property type="entry name" value="Transglycosylase_SLT_dom_1"/>
</dbReference>
<sequence>MKVLYPVAYEHTVLEHARKNELDPYLVLGLIKAESNFVCDAQSHKDAKGLMQLTDSTAEWVAGKMGMEGFTTDQLSDPEVNISLGCWYLRHLLNSYDGDQTLALCAYNAGSGNVDKWLSDSRYSSNGETLDAIPFPETENYVQNTEKYTKQYKKLYPSLFDGLGS</sequence>
<protein>
    <submittedName>
        <fullName evidence="2">Lytic transglycosylase domain-containing protein</fullName>
    </submittedName>
</protein>
<feature type="domain" description="Transglycosylase SLT" evidence="1">
    <location>
        <begin position="14"/>
        <end position="122"/>
    </location>
</feature>
<dbReference type="SUPFAM" id="SSF53955">
    <property type="entry name" value="Lysozyme-like"/>
    <property type="match status" value="1"/>
</dbReference>
<dbReference type="Pfam" id="PF01464">
    <property type="entry name" value="SLT"/>
    <property type="match status" value="1"/>
</dbReference>
<gene>
    <name evidence="2" type="ORF">IAC74_04825</name>
</gene>
<reference evidence="2" key="1">
    <citation type="submission" date="2020-10" db="EMBL/GenBank/DDBJ databases">
        <authorList>
            <person name="Gilroy R."/>
        </authorList>
    </citation>
    <scope>NUCLEOTIDE SEQUENCE</scope>
    <source>
        <strain evidence="2">4920</strain>
    </source>
</reference>
<reference evidence="2" key="2">
    <citation type="journal article" date="2021" name="PeerJ">
        <title>Extensive microbial diversity within the chicken gut microbiome revealed by metagenomics and culture.</title>
        <authorList>
            <person name="Gilroy R."/>
            <person name="Ravi A."/>
            <person name="Getino M."/>
            <person name="Pursley I."/>
            <person name="Horton D.L."/>
            <person name="Alikhan N.F."/>
            <person name="Baker D."/>
            <person name="Gharbi K."/>
            <person name="Hall N."/>
            <person name="Watson M."/>
            <person name="Adriaenssens E.M."/>
            <person name="Foster-Nyarko E."/>
            <person name="Jarju S."/>
            <person name="Secka A."/>
            <person name="Antonio M."/>
            <person name="Oren A."/>
            <person name="Chaudhuri R.R."/>
            <person name="La Ragione R."/>
            <person name="Hildebrand F."/>
            <person name="Pallen M.J."/>
        </authorList>
    </citation>
    <scope>NUCLEOTIDE SEQUENCE</scope>
    <source>
        <strain evidence="2">4920</strain>
    </source>
</reference>
<accession>A0A9D1T0B6</accession>
<dbReference type="EMBL" id="DVOF01000140">
    <property type="protein sequence ID" value="HIV02877.1"/>
    <property type="molecule type" value="Genomic_DNA"/>
</dbReference>
<evidence type="ECO:0000313" key="2">
    <source>
        <dbReference type="EMBL" id="HIV02877.1"/>
    </source>
</evidence>
<proteinExistence type="predicted"/>
<dbReference type="Proteomes" id="UP000886743">
    <property type="component" value="Unassembled WGS sequence"/>
</dbReference>
<dbReference type="AlphaFoldDB" id="A0A9D1T0B6"/>
<dbReference type="InterPro" id="IPR023346">
    <property type="entry name" value="Lysozyme-like_dom_sf"/>
</dbReference>
<dbReference type="CDD" id="cd16896">
    <property type="entry name" value="LT_Slt70-like"/>
    <property type="match status" value="1"/>
</dbReference>
<dbReference type="Gene3D" id="1.10.530.10">
    <property type="match status" value="1"/>
</dbReference>
<name>A0A9D1T0B6_9FIRM</name>
<comment type="caution">
    <text evidence="2">The sequence shown here is derived from an EMBL/GenBank/DDBJ whole genome shotgun (WGS) entry which is preliminary data.</text>
</comment>
<organism evidence="2 3">
    <name type="scientific">Candidatus Aphodoplasma excrementigallinarum</name>
    <dbReference type="NCBI Taxonomy" id="2840673"/>
    <lineage>
        <taxon>Bacteria</taxon>
        <taxon>Bacillati</taxon>
        <taxon>Bacillota</taxon>
        <taxon>Clostridia</taxon>
        <taxon>Eubacteriales</taxon>
        <taxon>Candidatus Aphodoplasma</taxon>
    </lineage>
</organism>
<dbReference type="PANTHER" id="PTHR37423">
    <property type="entry name" value="SOLUBLE LYTIC MUREIN TRANSGLYCOSYLASE-RELATED"/>
    <property type="match status" value="1"/>
</dbReference>
<evidence type="ECO:0000259" key="1">
    <source>
        <dbReference type="Pfam" id="PF01464"/>
    </source>
</evidence>